<proteinExistence type="predicted"/>
<reference evidence="2" key="1">
    <citation type="submission" date="2022-11" db="UniProtKB">
        <authorList>
            <consortium name="WormBaseParasite"/>
        </authorList>
    </citation>
    <scope>IDENTIFICATION</scope>
</reference>
<name>A0A914R147_9BILA</name>
<organism evidence="1 2">
    <name type="scientific">Panagrolaimus davidi</name>
    <dbReference type="NCBI Taxonomy" id="227884"/>
    <lineage>
        <taxon>Eukaryota</taxon>
        <taxon>Metazoa</taxon>
        <taxon>Ecdysozoa</taxon>
        <taxon>Nematoda</taxon>
        <taxon>Chromadorea</taxon>
        <taxon>Rhabditida</taxon>
        <taxon>Tylenchina</taxon>
        <taxon>Panagrolaimomorpha</taxon>
        <taxon>Panagrolaimoidea</taxon>
        <taxon>Panagrolaimidae</taxon>
        <taxon>Panagrolaimus</taxon>
    </lineage>
</organism>
<evidence type="ECO:0000313" key="1">
    <source>
        <dbReference type="Proteomes" id="UP000887578"/>
    </source>
</evidence>
<dbReference type="Proteomes" id="UP000887578">
    <property type="component" value="Unplaced"/>
</dbReference>
<evidence type="ECO:0000313" key="2">
    <source>
        <dbReference type="WBParaSite" id="PDA_v2.g9972.t1"/>
    </source>
</evidence>
<accession>A0A914R147</accession>
<dbReference type="AlphaFoldDB" id="A0A914R147"/>
<protein>
    <submittedName>
        <fullName evidence="2">CUB domain-containing protein</fullName>
    </submittedName>
</protein>
<keyword evidence="1" id="KW-1185">Reference proteome</keyword>
<sequence>MLTDCIPFILGICLYNCDTKNEIFMNLRAEAFFETNNYSQPYKNDLDKCNITFTFNDPDKEVQIIVIKTELFYDEKSALFLNRTTWDAYYTKTYSFKDHYPKKWEVPYTFYAQFGYISFEPKETPRCMVETKTPMFIYNELEIIFIQSDWMYLNIPSDSCHWKFETNETYGFKVMMKYYEPTLISSLQIKNSTDIFINKRSAKIQHPYYNSDNYLQIDVYKSENVSLRAFEATVTVVKKIKKQTNKCHVNDTDPNLITWNIDTLPDLFNIYCSYTLIVPNTNVEYDVNVANFPLERNADFLRYTYEDVDGLNTTVYVDGNIGNITWFTLLGYQNGSERRYFWEYELDGSFPSFGNKGKGFGCFQKIDPWLSRGSDRVVLLQL</sequence>
<dbReference type="WBParaSite" id="PDA_v2.g9972.t1">
    <property type="protein sequence ID" value="PDA_v2.g9972.t1"/>
    <property type="gene ID" value="PDA_v2.g9972"/>
</dbReference>